<dbReference type="InterPro" id="IPR018095">
    <property type="entry name" value="Thymidylate_kin_CS"/>
</dbReference>
<keyword evidence="7 10" id="KW-0418">Kinase</keyword>
<evidence type="ECO:0000256" key="5">
    <source>
        <dbReference type="ARBA" id="ARBA00022727"/>
    </source>
</evidence>
<evidence type="ECO:0000256" key="1">
    <source>
        <dbReference type="ARBA" id="ARBA00009776"/>
    </source>
</evidence>
<evidence type="ECO:0000256" key="8">
    <source>
        <dbReference type="ARBA" id="ARBA00022840"/>
    </source>
</evidence>
<reference evidence="12" key="1">
    <citation type="journal article" date="2021" name="PeerJ">
        <title>Extensive microbial diversity within the chicken gut microbiome revealed by metagenomics and culture.</title>
        <authorList>
            <person name="Gilroy R."/>
            <person name="Ravi A."/>
            <person name="Getino M."/>
            <person name="Pursley I."/>
            <person name="Horton D.L."/>
            <person name="Alikhan N.F."/>
            <person name="Baker D."/>
            <person name="Gharbi K."/>
            <person name="Hall N."/>
            <person name="Watson M."/>
            <person name="Adriaenssens E.M."/>
            <person name="Foster-Nyarko E."/>
            <person name="Jarju S."/>
            <person name="Secka A."/>
            <person name="Antonio M."/>
            <person name="Oren A."/>
            <person name="Chaudhuri R.R."/>
            <person name="La Ragione R."/>
            <person name="Hildebrand F."/>
            <person name="Pallen M.J."/>
        </authorList>
    </citation>
    <scope>NUCLEOTIDE SEQUENCE</scope>
    <source>
        <strain evidence="12">CHK156-179</strain>
    </source>
</reference>
<comment type="similarity">
    <text evidence="1 10">Belongs to the thymidylate kinase family.</text>
</comment>
<sequence length="212" mass="23997">MNSERGKFIVFEGADGSGKSTQLKQLGKFLKERGIPVYTTREPTDSPFGAMLRSCLTGRIETNEHTVAALFAADRLDHIFNSVNGILKQLEEGVTVLCDRFYLSSLAYNGGMVAPEWVYALNEPAMRAVRPDLTIFLDLSTEESFRRVSRRGETERYETFERQRLIRERYLKLFEEFGESDHIAVIESDEDKDVTQANIRAAALKLFEGGNA</sequence>
<evidence type="ECO:0000256" key="4">
    <source>
        <dbReference type="ARBA" id="ARBA00022679"/>
    </source>
</evidence>
<feature type="binding site" evidence="10">
    <location>
        <begin position="13"/>
        <end position="20"/>
    </location>
    <ligand>
        <name>ATP</name>
        <dbReference type="ChEBI" id="CHEBI:30616"/>
    </ligand>
</feature>
<evidence type="ECO:0000313" key="12">
    <source>
        <dbReference type="EMBL" id="HJA02431.1"/>
    </source>
</evidence>
<comment type="caution">
    <text evidence="12">The sequence shown here is derived from an EMBL/GenBank/DDBJ whole genome shotgun (WGS) entry which is preliminary data.</text>
</comment>
<evidence type="ECO:0000256" key="7">
    <source>
        <dbReference type="ARBA" id="ARBA00022777"/>
    </source>
</evidence>
<evidence type="ECO:0000313" key="13">
    <source>
        <dbReference type="Proteomes" id="UP000824221"/>
    </source>
</evidence>
<name>A0A9D2KFM6_9FIRM</name>
<dbReference type="HAMAP" id="MF_00165">
    <property type="entry name" value="Thymidylate_kinase"/>
    <property type="match status" value="1"/>
</dbReference>
<dbReference type="CDD" id="cd01672">
    <property type="entry name" value="TMPK"/>
    <property type="match status" value="1"/>
</dbReference>
<dbReference type="GO" id="GO:0005524">
    <property type="term" value="F:ATP binding"/>
    <property type="evidence" value="ECO:0007669"/>
    <property type="project" value="UniProtKB-UniRule"/>
</dbReference>
<comment type="catalytic activity">
    <reaction evidence="9 10">
        <text>dTMP + ATP = dTDP + ADP</text>
        <dbReference type="Rhea" id="RHEA:13517"/>
        <dbReference type="ChEBI" id="CHEBI:30616"/>
        <dbReference type="ChEBI" id="CHEBI:58369"/>
        <dbReference type="ChEBI" id="CHEBI:63528"/>
        <dbReference type="ChEBI" id="CHEBI:456216"/>
        <dbReference type="EC" id="2.7.4.9"/>
    </reaction>
</comment>
<dbReference type="InterPro" id="IPR039430">
    <property type="entry name" value="Thymidylate_kin-like_dom"/>
</dbReference>
<proteinExistence type="inferred from homology"/>
<feature type="domain" description="Thymidylate kinase-like" evidence="11">
    <location>
        <begin position="11"/>
        <end position="187"/>
    </location>
</feature>
<keyword evidence="4 10" id="KW-0808">Transferase</keyword>
<dbReference type="InterPro" id="IPR018094">
    <property type="entry name" value="Thymidylate_kinase"/>
</dbReference>
<evidence type="ECO:0000259" key="11">
    <source>
        <dbReference type="Pfam" id="PF02223"/>
    </source>
</evidence>
<dbReference type="SUPFAM" id="SSF52540">
    <property type="entry name" value="P-loop containing nucleoside triphosphate hydrolases"/>
    <property type="match status" value="1"/>
</dbReference>
<dbReference type="GO" id="GO:0006235">
    <property type="term" value="P:dTTP biosynthetic process"/>
    <property type="evidence" value="ECO:0007669"/>
    <property type="project" value="UniProtKB-UniRule"/>
</dbReference>
<comment type="function">
    <text evidence="10">Phosphorylation of dTMP to form dTDP in both de novo and salvage pathways of dTTP synthesis.</text>
</comment>
<dbReference type="GO" id="GO:0004798">
    <property type="term" value="F:dTMP kinase activity"/>
    <property type="evidence" value="ECO:0007669"/>
    <property type="project" value="UniProtKB-UniRule"/>
</dbReference>
<accession>A0A9D2KFM6</accession>
<protein>
    <recommendedName>
        <fullName evidence="3 10">Thymidylate kinase</fullName>
        <ecNumber evidence="2 10">2.7.4.9</ecNumber>
    </recommendedName>
    <alternativeName>
        <fullName evidence="10">dTMP kinase</fullName>
    </alternativeName>
</protein>
<dbReference type="PANTHER" id="PTHR10344">
    <property type="entry name" value="THYMIDYLATE KINASE"/>
    <property type="match status" value="1"/>
</dbReference>
<dbReference type="GO" id="GO:0006233">
    <property type="term" value="P:dTDP biosynthetic process"/>
    <property type="evidence" value="ECO:0007669"/>
    <property type="project" value="InterPro"/>
</dbReference>
<dbReference type="Proteomes" id="UP000824221">
    <property type="component" value="Unassembled WGS sequence"/>
</dbReference>
<keyword evidence="5 10" id="KW-0545">Nucleotide biosynthesis</keyword>
<keyword evidence="6 10" id="KW-0547">Nucleotide-binding</keyword>
<dbReference type="NCBIfam" id="TIGR00041">
    <property type="entry name" value="DTMP_kinase"/>
    <property type="match status" value="1"/>
</dbReference>
<dbReference type="AlphaFoldDB" id="A0A9D2KFM6"/>
<dbReference type="PANTHER" id="PTHR10344:SF4">
    <property type="entry name" value="UMP-CMP KINASE 2, MITOCHONDRIAL"/>
    <property type="match status" value="1"/>
</dbReference>
<gene>
    <name evidence="10 12" type="primary">tmk</name>
    <name evidence="12" type="ORF">H9797_03515</name>
</gene>
<dbReference type="InterPro" id="IPR027417">
    <property type="entry name" value="P-loop_NTPase"/>
</dbReference>
<evidence type="ECO:0000256" key="6">
    <source>
        <dbReference type="ARBA" id="ARBA00022741"/>
    </source>
</evidence>
<evidence type="ECO:0000256" key="3">
    <source>
        <dbReference type="ARBA" id="ARBA00017144"/>
    </source>
</evidence>
<evidence type="ECO:0000256" key="9">
    <source>
        <dbReference type="ARBA" id="ARBA00048743"/>
    </source>
</evidence>
<dbReference type="EC" id="2.7.4.9" evidence="2 10"/>
<keyword evidence="8 10" id="KW-0067">ATP-binding</keyword>
<reference evidence="12" key="2">
    <citation type="submission" date="2021-04" db="EMBL/GenBank/DDBJ databases">
        <authorList>
            <person name="Gilroy R."/>
        </authorList>
    </citation>
    <scope>NUCLEOTIDE SEQUENCE</scope>
    <source>
        <strain evidence="12">CHK156-179</strain>
    </source>
</reference>
<organism evidence="12 13">
    <name type="scientific">Candidatus Gallimonas gallistercoris</name>
    <dbReference type="NCBI Taxonomy" id="2838602"/>
    <lineage>
        <taxon>Bacteria</taxon>
        <taxon>Bacillati</taxon>
        <taxon>Bacillota</taxon>
        <taxon>Clostridia</taxon>
        <taxon>Candidatus Gallimonas</taxon>
    </lineage>
</organism>
<dbReference type="Gene3D" id="3.40.50.300">
    <property type="entry name" value="P-loop containing nucleotide triphosphate hydrolases"/>
    <property type="match status" value="1"/>
</dbReference>
<dbReference type="GO" id="GO:0005737">
    <property type="term" value="C:cytoplasm"/>
    <property type="evidence" value="ECO:0007669"/>
    <property type="project" value="TreeGrafter"/>
</dbReference>
<dbReference type="EMBL" id="DXAJ01000052">
    <property type="protein sequence ID" value="HJA02431.1"/>
    <property type="molecule type" value="Genomic_DNA"/>
</dbReference>
<evidence type="ECO:0000256" key="2">
    <source>
        <dbReference type="ARBA" id="ARBA00012980"/>
    </source>
</evidence>
<dbReference type="PROSITE" id="PS01331">
    <property type="entry name" value="THYMIDYLATE_KINASE"/>
    <property type="match status" value="1"/>
</dbReference>
<evidence type="ECO:0000256" key="10">
    <source>
        <dbReference type="HAMAP-Rule" id="MF_00165"/>
    </source>
</evidence>
<dbReference type="GO" id="GO:0006227">
    <property type="term" value="P:dUDP biosynthetic process"/>
    <property type="evidence" value="ECO:0007669"/>
    <property type="project" value="TreeGrafter"/>
</dbReference>
<dbReference type="Pfam" id="PF02223">
    <property type="entry name" value="Thymidylate_kin"/>
    <property type="match status" value="1"/>
</dbReference>